<gene>
    <name evidence="2" type="primary">B445L</name>
    <name evidence="2" type="ORF">NY2A_B445L</name>
</gene>
<proteinExistence type="predicted"/>
<organismHost>
    <name type="scientific">Chlorella</name>
    <dbReference type="NCBI Taxonomy" id="3071"/>
</organismHost>
<accession>A7IWX0</accession>
<keyword evidence="1" id="KW-1133">Transmembrane helix</keyword>
<dbReference type="EMBL" id="DQ491002">
    <property type="protein sequence ID" value="ABT14844.1"/>
    <property type="molecule type" value="Genomic_DNA"/>
</dbReference>
<dbReference type="RefSeq" id="YP_001497641.1">
    <property type="nucleotide sequence ID" value="NC_009898.1"/>
</dbReference>
<reference evidence="2 3" key="1">
    <citation type="journal article" date="2007" name="Virology">
        <title>Sequence and annotation of the 369-kb NY-2A and the 345-kb AR158 viruses that infect Chlorella NC64A.</title>
        <authorList>
            <person name="Fitzgerald L.A."/>
            <person name="Graves M.V."/>
            <person name="Li X."/>
            <person name="Feldblyum T."/>
            <person name="Nierman W.C."/>
            <person name="Van Etten J.L."/>
        </authorList>
    </citation>
    <scope>NUCLEOTIDE SEQUENCE [LARGE SCALE GENOMIC DNA]</scope>
    <source>
        <strain evidence="2 3">NY-2A</strain>
    </source>
</reference>
<keyword evidence="3" id="KW-1185">Reference proteome</keyword>
<organism evidence="2 3">
    <name type="scientific">Paramecium bursaria Chlorella virus NY2A</name>
    <name type="common">PBCV-NY2A</name>
    <dbReference type="NCBI Taxonomy" id="46021"/>
    <lineage>
        <taxon>Viruses</taxon>
        <taxon>Varidnaviria</taxon>
        <taxon>Bamfordvirae</taxon>
        <taxon>Nucleocytoviricota</taxon>
        <taxon>Megaviricetes</taxon>
        <taxon>Algavirales</taxon>
        <taxon>Phycodnaviridae</taxon>
        <taxon>Chlorovirus</taxon>
        <taxon>Chlorovirus americanus</taxon>
    </lineage>
</organism>
<protein>
    <submittedName>
        <fullName evidence="2">Uncharacterized protein B445L</fullName>
    </submittedName>
</protein>
<dbReference type="KEGG" id="vg:5659512"/>
<feature type="transmembrane region" description="Helical" evidence="1">
    <location>
        <begin position="21"/>
        <end position="42"/>
    </location>
</feature>
<keyword evidence="1" id="KW-0472">Membrane</keyword>
<evidence type="ECO:0000313" key="2">
    <source>
        <dbReference type="EMBL" id="ABT14844.1"/>
    </source>
</evidence>
<evidence type="ECO:0000313" key="3">
    <source>
        <dbReference type="Proteomes" id="UP000202419"/>
    </source>
</evidence>
<sequence>MWCRRSTIIFALDDSVRIDGVVVEYFIFTIILEISQSVFAILKMYRTISAFVVDDMWNLFVIQFRLIFERKILFPESCELVEIHTMLDEEAFIYCEVSI</sequence>
<dbReference type="GeneID" id="5659512"/>
<name>A7IWX0_PBCVN</name>
<dbReference type="Proteomes" id="UP000202419">
    <property type="component" value="Segment"/>
</dbReference>
<keyword evidence="1" id="KW-0812">Transmembrane</keyword>
<evidence type="ECO:0000256" key="1">
    <source>
        <dbReference type="SAM" id="Phobius"/>
    </source>
</evidence>